<evidence type="ECO:0000259" key="2">
    <source>
        <dbReference type="Pfam" id="PF01757"/>
    </source>
</evidence>
<feature type="domain" description="Acyltransferase 3" evidence="2">
    <location>
        <begin position="3"/>
        <end position="339"/>
    </location>
</feature>
<proteinExistence type="predicted"/>
<feature type="transmembrane region" description="Helical" evidence="1">
    <location>
        <begin position="79"/>
        <end position="98"/>
    </location>
</feature>
<protein>
    <submittedName>
        <fullName evidence="3">Peptidoglycan/LPS O-acetylase OafA/YrhL</fullName>
    </submittedName>
</protein>
<evidence type="ECO:0000313" key="3">
    <source>
        <dbReference type="EMBL" id="MDT3404782.1"/>
    </source>
</evidence>
<keyword evidence="1" id="KW-0472">Membrane</keyword>
<keyword evidence="4" id="KW-1185">Reference proteome</keyword>
<keyword evidence="1" id="KW-1133">Transmembrane helix</keyword>
<dbReference type="Pfam" id="PF01757">
    <property type="entry name" value="Acyl_transf_3"/>
    <property type="match status" value="1"/>
</dbReference>
<feature type="transmembrane region" description="Helical" evidence="1">
    <location>
        <begin position="245"/>
        <end position="267"/>
    </location>
</feature>
<organism evidence="3 4">
    <name type="scientific">Mucilaginibacter terrae</name>
    <dbReference type="NCBI Taxonomy" id="1955052"/>
    <lineage>
        <taxon>Bacteria</taxon>
        <taxon>Pseudomonadati</taxon>
        <taxon>Bacteroidota</taxon>
        <taxon>Sphingobacteriia</taxon>
        <taxon>Sphingobacteriales</taxon>
        <taxon>Sphingobacteriaceae</taxon>
        <taxon>Mucilaginibacter</taxon>
    </lineage>
</organism>
<reference evidence="4" key="1">
    <citation type="submission" date="2023-07" db="EMBL/GenBank/DDBJ databases">
        <title>Functional and genomic diversity of the sorghum phyllosphere microbiome.</title>
        <authorList>
            <person name="Shade A."/>
        </authorList>
    </citation>
    <scope>NUCLEOTIDE SEQUENCE [LARGE SCALE GENOMIC DNA]</scope>
    <source>
        <strain evidence="4">SORGH_AS_0422</strain>
    </source>
</reference>
<feature type="transmembrane region" description="Helical" evidence="1">
    <location>
        <begin position="279"/>
        <end position="298"/>
    </location>
</feature>
<feature type="transmembrane region" description="Helical" evidence="1">
    <location>
        <begin position="318"/>
        <end position="342"/>
    </location>
</feature>
<evidence type="ECO:0000313" key="4">
    <source>
        <dbReference type="Proteomes" id="UP001258315"/>
    </source>
</evidence>
<gene>
    <name evidence="3" type="ORF">QE417_003854</name>
</gene>
<feature type="transmembrane region" description="Helical" evidence="1">
    <location>
        <begin position="219"/>
        <end position="239"/>
    </location>
</feature>
<sequence length="352" mass="40564">MLKELDGFRALAVTLVVLFHAGFYTKAIPGFNEVIGTGYLGVQIFFILSSLLLSRQNLLYYPQTVNKKQYTLTFFKKRLLRIVPLYLISSIVLAAFSYKSIDFSFWKIIQYVLFIKDDLHVNVVIWSLFVEVRFYILLPVLMGVLFSLQKHKVTIFLVPVLVILYSYWYRYTQLSLPYNKEISERLYSSLSANVDCLGWGMIIAILYERYKALLFKPATITAIATLLLVLIFGLMYVQYHKVYPPLVRIVTPLNNICWSALILMVMLGKTTIFNKILSAKAAVYVSMLSYSIYLWHLPIRTYIVEVLQQLLTGNSAKYIVVLQLILTLGLSLLVSALSYRFIEKPFLNKKSA</sequence>
<dbReference type="Proteomes" id="UP001258315">
    <property type="component" value="Unassembled WGS sequence"/>
</dbReference>
<evidence type="ECO:0000256" key="1">
    <source>
        <dbReference type="SAM" id="Phobius"/>
    </source>
</evidence>
<feature type="transmembrane region" description="Helical" evidence="1">
    <location>
        <begin position="37"/>
        <end position="58"/>
    </location>
</feature>
<feature type="transmembrane region" description="Helical" evidence="1">
    <location>
        <begin position="190"/>
        <end position="207"/>
    </location>
</feature>
<keyword evidence="1" id="KW-0812">Transmembrane</keyword>
<feature type="transmembrane region" description="Helical" evidence="1">
    <location>
        <begin position="123"/>
        <end position="146"/>
    </location>
</feature>
<accession>A0ABU3H0L0</accession>
<dbReference type="InterPro" id="IPR002656">
    <property type="entry name" value="Acyl_transf_3_dom"/>
</dbReference>
<feature type="transmembrane region" description="Helical" evidence="1">
    <location>
        <begin position="153"/>
        <end position="170"/>
    </location>
</feature>
<dbReference type="EMBL" id="JAVLVU010000001">
    <property type="protein sequence ID" value="MDT3404782.1"/>
    <property type="molecule type" value="Genomic_DNA"/>
</dbReference>
<dbReference type="PANTHER" id="PTHR23028:SF53">
    <property type="entry name" value="ACYL_TRANSF_3 DOMAIN-CONTAINING PROTEIN"/>
    <property type="match status" value="1"/>
</dbReference>
<dbReference type="PANTHER" id="PTHR23028">
    <property type="entry name" value="ACETYLTRANSFERASE"/>
    <property type="match status" value="1"/>
</dbReference>
<name>A0ABU3H0L0_9SPHI</name>
<dbReference type="InterPro" id="IPR050879">
    <property type="entry name" value="Acyltransferase_3"/>
</dbReference>
<dbReference type="RefSeq" id="WP_311952465.1">
    <property type="nucleotide sequence ID" value="NZ_JAVLVU010000001.1"/>
</dbReference>
<comment type="caution">
    <text evidence="3">The sequence shown here is derived from an EMBL/GenBank/DDBJ whole genome shotgun (WGS) entry which is preliminary data.</text>
</comment>